<dbReference type="RefSeq" id="WP_191732018.1">
    <property type="nucleotide sequence ID" value="NZ_JACSPR010000001.1"/>
</dbReference>
<dbReference type="CDD" id="cd16914">
    <property type="entry name" value="EcfT"/>
    <property type="match status" value="1"/>
</dbReference>
<name>A0A8I0HKE5_9CORY</name>
<dbReference type="Pfam" id="PF02361">
    <property type="entry name" value="CbiQ"/>
    <property type="match status" value="1"/>
</dbReference>
<evidence type="ECO:0000256" key="5">
    <source>
        <dbReference type="SAM" id="Phobius"/>
    </source>
</evidence>
<gene>
    <name evidence="6" type="ORF">H9627_00175</name>
</gene>
<dbReference type="Proteomes" id="UP000650224">
    <property type="component" value="Unassembled WGS sequence"/>
</dbReference>
<proteinExistence type="predicted"/>
<evidence type="ECO:0000256" key="1">
    <source>
        <dbReference type="ARBA" id="ARBA00004141"/>
    </source>
</evidence>
<keyword evidence="3 5" id="KW-1133">Transmembrane helix</keyword>
<evidence type="ECO:0000256" key="3">
    <source>
        <dbReference type="ARBA" id="ARBA00022989"/>
    </source>
</evidence>
<dbReference type="PANTHER" id="PTHR33514:SF13">
    <property type="entry name" value="PROTEIN ABCI12, CHLOROPLASTIC"/>
    <property type="match status" value="1"/>
</dbReference>
<comment type="subcellular location">
    <subcellularLocation>
        <location evidence="1">Membrane</location>
        <topology evidence="1">Multi-pass membrane protein</topology>
    </subcellularLocation>
</comment>
<evidence type="ECO:0000313" key="6">
    <source>
        <dbReference type="EMBL" id="MBD8028752.1"/>
    </source>
</evidence>
<dbReference type="PANTHER" id="PTHR33514">
    <property type="entry name" value="PROTEIN ABCI12, CHLOROPLASTIC"/>
    <property type="match status" value="1"/>
</dbReference>
<keyword evidence="2 5" id="KW-0812">Transmembrane</keyword>
<dbReference type="InterPro" id="IPR003339">
    <property type="entry name" value="ABC/ECF_trnsptr_transmembrane"/>
</dbReference>
<dbReference type="GO" id="GO:0005886">
    <property type="term" value="C:plasma membrane"/>
    <property type="evidence" value="ECO:0007669"/>
    <property type="project" value="TreeGrafter"/>
</dbReference>
<organism evidence="6 7">
    <name type="scientific">Corynebacterium gallinarum</name>
    <dbReference type="NCBI Taxonomy" id="2762214"/>
    <lineage>
        <taxon>Bacteria</taxon>
        <taxon>Bacillati</taxon>
        <taxon>Actinomycetota</taxon>
        <taxon>Actinomycetes</taxon>
        <taxon>Mycobacteriales</taxon>
        <taxon>Corynebacteriaceae</taxon>
        <taxon>Corynebacterium</taxon>
    </lineage>
</organism>
<protein>
    <submittedName>
        <fullName evidence="6">Energy-coupling factor transporter transmembrane protein EcfT</fullName>
    </submittedName>
</protein>
<feature type="transmembrane region" description="Helical" evidence="5">
    <location>
        <begin position="45"/>
        <end position="63"/>
    </location>
</feature>
<sequence length="203" mass="22214">MRSIPLGVYVNTDSPVHRLPAIWKFPLLLIFIIAGPLVARTPLTAIGLIVIVLITYVIARIPARTAWNQWWPVLPVLLVLGVFQWWQRGLDLAVTTVAVILSAVMAAMLLTLTTRLEALMEAVEKMLQPWARFGLPVESITLAISLTIRLIPLQLATVTEVLDARKARGAGFSVVAFGTPVLIRSIRRARNIGDALLARGAGD</sequence>
<feature type="transmembrane region" description="Helical" evidence="5">
    <location>
        <begin position="21"/>
        <end position="39"/>
    </location>
</feature>
<accession>A0A8I0HKE5</accession>
<dbReference type="AlphaFoldDB" id="A0A8I0HKE5"/>
<feature type="transmembrane region" description="Helical" evidence="5">
    <location>
        <begin position="92"/>
        <end position="112"/>
    </location>
</feature>
<comment type="caution">
    <text evidence="6">The sequence shown here is derived from an EMBL/GenBank/DDBJ whole genome shotgun (WGS) entry which is preliminary data.</text>
</comment>
<feature type="transmembrane region" description="Helical" evidence="5">
    <location>
        <begin position="70"/>
        <end position="86"/>
    </location>
</feature>
<keyword evidence="4 5" id="KW-0472">Membrane</keyword>
<dbReference type="EMBL" id="JACSPR010000001">
    <property type="protein sequence ID" value="MBD8028752.1"/>
    <property type="molecule type" value="Genomic_DNA"/>
</dbReference>
<reference evidence="6 7" key="1">
    <citation type="submission" date="2020-08" db="EMBL/GenBank/DDBJ databases">
        <title>A Genomic Blueprint of the Chicken Gut Microbiome.</title>
        <authorList>
            <person name="Gilroy R."/>
            <person name="Ravi A."/>
            <person name="Getino M."/>
            <person name="Pursley I."/>
            <person name="Horton D.L."/>
            <person name="Alikhan N.-F."/>
            <person name="Baker D."/>
            <person name="Gharbi K."/>
            <person name="Hall N."/>
            <person name="Watson M."/>
            <person name="Adriaenssens E.M."/>
            <person name="Foster-Nyarko E."/>
            <person name="Jarju S."/>
            <person name="Secka A."/>
            <person name="Antonio M."/>
            <person name="Oren A."/>
            <person name="Chaudhuri R."/>
            <person name="La Ragione R.M."/>
            <person name="Hildebrand F."/>
            <person name="Pallen M.J."/>
        </authorList>
    </citation>
    <scope>NUCLEOTIDE SEQUENCE [LARGE SCALE GENOMIC DNA]</scope>
    <source>
        <strain evidence="6 7">Sa1YVA5</strain>
    </source>
</reference>
<evidence type="ECO:0000313" key="7">
    <source>
        <dbReference type="Proteomes" id="UP000650224"/>
    </source>
</evidence>
<evidence type="ECO:0000256" key="4">
    <source>
        <dbReference type="ARBA" id="ARBA00023136"/>
    </source>
</evidence>
<keyword evidence="7" id="KW-1185">Reference proteome</keyword>
<evidence type="ECO:0000256" key="2">
    <source>
        <dbReference type="ARBA" id="ARBA00022692"/>
    </source>
</evidence>